<evidence type="ECO:0000313" key="2">
    <source>
        <dbReference type="EMBL" id="KAK6744863.1"/>
    </source>
</evidence>
<keyword evidence="1" id="KW-1133">Transmembrane helix</keyword>
<name>A0ABR1D4J6_NECAM</name>
<evidence type="ECO:0000256" key="1">
    <source>
        <dbReference type="SAM" id="Phobius"/>
    </source>
</evidence>
<accession>A0ABR1D4J6</accession>
<dbReference type="EMBL" id="JAVFWL010000003">
    <property type="protein sequence ID" value="KAK6744863.1"/>
    <property type="molecule type" value="Genomic_DNA"/>
</dbReference>
<keyword evidence="3" id="KW-1185">Reference proteome</keyword>
<evidence type="ECO:0008006" key="4">
    <source>
        <dbReference type="Google" id="ProtNLM"/>
    </source>
</evidence>
<comment type="caution">
    <text evidence="2">The sequence shown here is derived from an EMBL/GenBank/DDBJ whole genome shotgun (WGS) entry which is preliminary data.</text>
</comment>
<feature type="transmembrane region" description="Helical" evidence="1">
    <location>
        <begin position="134"/>
        <end position="152"/>
    </location>
</feature>
<protein>
    <recommendedName>
        <fullName evidence="4">Nematode fatty acid retinoid binding protein</fullName>
    </recommendedName>
</protein>
<gene>
    <name evidence="2" type="primary">Necator_chrIII.g12294</name>
    <name evidence="2" type="ORF">RB195_011528</name>
</gene>
<evidence type="ECO:0000313" key="3">
    <source>
        <dbReference type="Proteomes" id="UP001303046"/>
    </source>
</evidence>
<dbReference type="Proteomes" id="UP001303046">
    <property type="component" value="Unassembled WGS sequence"/>
</dbReference>
<proteinExistence type="predicted"/>
<organism evidence="2 3">
    <name type="scientific">Necator americanus</name>
    <name type="common">Human hookworm</name>
    <dbReference type="NCBI Taxonomy" id="51031"/>
    <lineage>
        <taxon>Eukaryota</taxon>
        <taxon>Metazoa</taxon>
        <taxon>Ecdysozoa</taxon>
        <taxon>Nematoda</taxon>
        <taxon>Chromadorea</taxon>
        <taxon>Rhabditida</taxon>
        <taxon>Rhabditina</taxon>
        <taxon>Rhabditomorpha</taxon>
        <taxon>Strongyloidea</taxon>
        <taxon>Ancylostomatidae</taxon>
        <taxon>Bunostominae</taxon>
        <taxon>Necator</taxon>
    </lineage>
</organism>
<sequence>MKTKLKERLENRKQGAAVELRMLYELALLPSRMRTCPSRGAEKGRPSFKNPAAFDHRYVKGKETDPLGSRNEECIREALKYAKNISRMKINVTRKAGLKRIVQIINAETRDTFVGKDNCEVLAKDISLVRIMKNMAIAVTAILLTSFLAPAISQGSVYELMKDATGFSDNDIYLLAKVIRMYGHRNVDILKHVNLRLYEKIRDFNHRKYDILSSKSQDFINKMFEGAVGEYDRRPSYYTWPRLQTDFRALDSRYCIELITTFPALSRLGSCEKGSTVAPLPSTTSAPAVIMTAPSTCAIDKEKISDVKVHLNRAQNTLKRNGVNTAWNKTGEDDDIVQALDSLNLSLSEKYDIREVLDGIRNALRSPKGNKADDSSVPTRKVTMALMKASQSFVGALAKCYPDLFKFKEQIEKFAEDVRKKALTYKAGREDVACVLSSVYHAFA</sequence>
<reference evidence="2 3" key="1">
    <citation type="submission" date="2023-08" db="EMBL/GenBank/DDBJ databases">
        <title>A Necator americanus chromosomal reference genome.</title>
        <authorList>
            <person name="Ilik V."/>
            <person name="Petrzelkova K.J."/>
            <person name="Pardy F."/>
            <person name="Fuh T."/>
            <person name="Niatou-Singa F.S."/>
            <person name="Gouil Q."/>
            <person name="Baker L."/>
            <person name="Ritchie M.E."/>
            <person name="Jex A.R."/>
            <person name="Gazzola D."/>
            <person name="Li H."/>
            <person name="Toshio Fujiwara R."/>
            <person name="Zhan B."/>
            <person name="Aroian R.V."/>
            <person name="Pafco B."/>
            <person name="Schwarz E.M."/>
        </authorList>
    </citation>
    <scope>NUCLEOTIDE SEQUENCE [LARGE SCALE GENOMIC DNA]</scope>
    <source>
        <strain evidence="2 3">Aroian</strain>
        <tissue evidence="2">Whole animal</tissue>
    </source>
</reference>
<keyword evidence="1" id="KW-0472">Membrane</keyword>
<keyword evidence="1" id="KW-0812">Transmembrane</keyword>